<keyword evidence="1" id="KW-0863">Zinc-finger</keyword>
<evidence type="ECO:0000256" key="2">
    <source>
        <dbReference type="SAM" id="MobiDB-lite"/>
    </source>
</evidence>
<keyword evidence="1" id="KW-0862">Zinc</keyword>
<dbReference type="PROSITE" id="PS50157">
    <property type="entry name" value="ZINC_FINGER_C2H2_2"/>
    <property type="match status" value="1"/>
</dbReference>
<accession>A0A1D2MXN5</accession>
<reference evidence="4 5" key="1">
    <citation type="journal article" date="2016" name="Genome Biol. Evol.">
        <title>Gene Family Evolution Reflects Adaptation to Soil Environmental Stressors in the Genome of the Collembolan Orchesella cincta.</title>
        <authorList>
            <person name="Faddeeva-Vakhrusheva A."/>
            <person name="Derks M.F."/>
            <person name="Anvar S.Y."/>
            <person name="Agamennone V."/>
            <person name="Suring W."/>
            <person name="Smit S."/>
            <person name="van Straalen N.M."/>
            <person name="Roelofs D."/>
        </authorList>
    </citation>
    <scope>NUCLEOTIDE SEQUENCE [LARGE SCALE GENOMIC DNA]</scope>
    <source>
        <tissue evidence="4">Mixed pool</tissue>
    </source>
</reference>
<organism evidence="4 5">
    <name type="scientific">Orchesella cincta</name>
    <name type="common">Springtail</name>
    <name type="synonym">Podura cincta</name>
    <dbReference type="NCBI Taxonomy" id="48709"/>
    <lineage>
        <taxon>Eukaryota</taxon>
        <taxon>Metazoa</taxon>
        <taxon>Ecdysozoa</taxon>
        <taxon>Arthropoda</taxon>
        <taxon>Hexapoda</taxon>
        <taxon>Collembola</taxon>
        <taxon>Entomobryomorpha</taxon>
        <taxon>Entomobryoidea</taxon>
        <taxon>Orchesellidae</taxon>
        <taxon>Orchesellinae</taxon>
        <taxon>Orchesella</taxon>
    </lineage>
</organism>
<protein>
    <submittedName>
        <fullName evidence="4">Transcription factor Ken</fullName>
    </submittedName>
</protein>
<proteinExistence type="predicted"/>
<sequence>MERSASRPLDNHEQSTRLDSFREVFIVEVEDDSKQEGRASNQNCQSEPMEVDKVLQEKEAEKIQNQDALTDDSDDDDKLYIDIPNDSSGPASDPDQVNAGLDEDTHGKGDRMVVQYINNGESTQHQESASFGAVNGQSLMIMGDVCNVVFADQDHSSIFIHKEANHQHQRDISGCEETRLLLKVTSKGEKNVAIEAGKVTGVDTEPEKEQVVPLFPKKEEANFKVPEKVVVGKLLYTGIKILWMLSCELATEYLECGVCFHRVDIEERAKSCGMGVAYDKMKFHLLTIHGGEIEKRNRGPPANRGYTCAICAVEFADSKSLTKHKGRHQISGFLLQEGIKYRKSQEMVLTATKYPNLGDQE</sequence>
<feature type="compositionally biased region" description="Basic and acidic residues" evidence="2">
    <location>
        <begin position="1"/>
        <end position="22"/>
    </location>
</feature>
<dbReference type="InterPro" id="IPR013087">
    <property type="entry name" value="Znf_C2H2_type"/>
</dbReference>
<dbReference type="Proteomes" id="UP000094527">
    <property type="component" value="Unassembled WGS sequence"/>
</dbReference>
<keyword evidence="5" id="KW-1185">Reference proteome</keyword>
<comment type="caution">
    <text evidence="4">The sequence shown here is derived from an EMBL/GenBank/DDBJ whole genome shotgun (WGS) entry which is preliminary data.</text>
</comment>
<evidence type="ECO:0000313" key="5">
    <source>
        <dbReference type="Proteomes" id="UP000094527"/>
    </source>
</evidence>
<gene>
    <name evidence="4" type="ORF">Ocin01_08882</name>
</gene>
<evidence type="ECO:0000256" key="1">
    <source>
        <dbReference type="PROSITE-ProRule" id="PRU00042"/>
    </source>
</evidence>
<name>A0A1D2MXN5_ORCCI</name>
<evidence type="ECO:0000259" key="3">
    <source>
        <dbReference type="PROSITE" id="PS50157"/>
    </source>
</evidence>
<keyword evidence="1" id="KW-0479">Metal-binding</keyword>
<feature type="domain" description="C2H2-type" evidence="3">
    <location>
        <begin position="306"/>
        <end position="328"/>
    </location>
</feature>
<dbReference type="EMBL" id="LJIJ01000409">
    <property type="protein sequence ID" value="ODM97799.1"/>
    <property type="molecule type" value="Genomic_DNA"/>
</dbReference>
<dbReference type="GO" id="GO:0008270">
    <property type="term" value="F:zinc ion binding"/>
    <property type="evidence" value="ECO:0007669"/>
    <property type="project" value="UniProtKB-KW"/>
</dbReference>
<dbReference type="AlphaFoldDB" id="A0A1D2MXN5"/>
<feature type="compositionally biased region" description="Basic and acidic residues" evidence="2">
    <location>
        <begin position="50"/>
        <end position="64"/>
    </location>
</feature>
<evidence type="ECO:0000313" key="4">
    <source>
        <dbReference type="EMBL" id="ODM97799.1"/>
    </source>
</evidence>
<dbReference type="PROSITE" id="PS00028">
    <property type="entry name" value="ZINC_FINGER_C2H2_1"/>
    <property type="match status" value="1"/>
</dbReference>
<feature type="region of interest" description="Disordered" evidence="2">
    <location>
        <begin position="1"/>
        <end position="107"/>
    </location>
</feature>